<keyword evidence="2" id="KW-0328">Glycosyltransferase</keyword>
<dbReference type="PANTHER" id="PTHR22916">
    <property type="entry name" value="GLYCOSYLTRANSFERASE"/>
    <property type="match status" value="1"/>
</dbReference>
<dbReference type="Proteomes" id="UP000034471">
    <property type="component" value="Unassembled WGS sequence"/>
</dbReference>
<feature type="non-terminal residue" evidence="2">
    <location>
        <position position="180"/>
    </location>
</feature>
<dbReference type="InterPro" id="IPR001173">
    <property type="entry name" value="Glyco_trans_2-like"/>
</dbReference>
<keyword evidence="2" id="KW-0808">Transferase</keyword>
<protein>
    <submittedName>
        <fullName evidence="2">Putative beta-1,3-galactosyltransferase</fullName>
    </submittedName>
</protein>
<dbReference type="EMBL" id="LBTJ01000033">
    <property type="protein sequence ID" value="KKQ37522.1"/>
    <property type="molecule type" value="Genomic_DNA"/>
</dbReference>
<dbReference type="Pfam" id="PF00535">
    <property type="entry name" value="Glycos_transf_2"/>
    <property type="match status" value="1"/>
</dbReference>
<comment type="caution">
    <text evidence="2">The sequence shown here is derived from an EMBL/GenBank/DDBJ whole genome shotgun (WGS) entry which is preliminary data.</text>
</comment>
<dbReference type="GO" id="GO:0016757">
    <property type="term" value="F:glycosyltransferase activity"/>
    <property type="evidence" value="ECO:0007669"/>
    <property type="project" value="UniProtKB-KW"/>
</dbReference>
<organism evidence="2 3">
    <name type="scientific">Candidatus Roizmanbacteria bacterium GW2011_GWA2_37_7</name>
    <dbReference type="NCBI Taxonomy" id="1618481"/>
    <lineage>
        <taxon>Bacteria</taxon>
        <taxon>Candidatus Roizmaniibacteriota</taxon>
    </lineage>
</organism>
<gene>
    <name evidence="2" type="ORF">US54_C0033G0009</name>
</gene>
<dbReference type="SUPFAM" id="SSF53448">
    <property type="entry name" value="Nucleotide-diphospho-sugar transferases"/>
    <property type="match status" value="1"/>
</dbReference>
<dbReference type="STRING" id="1618481.US54_C0033G0009"/>
<name>A0A0G0H5V7_9BACT</name>
<evidence type="ECO:0000313" key="3">
    <source>
        <dbReference type="Proteomes" id="UP000034471"/>
    </source>
</evidence>
<reference evidence="2 3" key="1">
    <citation type="journal article" date="2015" name="Nature">
        <title>rRNA introns, odd ribosomes, and small enigmatic genomes across a large radiation of phyla.</title>
        <authorList>
            <person name="Brown C.T."/>
            <person name="Hug L.A."/>
            <person name="Thomas B.C."/>
            <person name="Sharon I."/>
            <person name="Castelle C.J."/>
            <person name="Singh A."/>
            <person name="Wilkins M.J."/>
            <person name="Williams K.H."/>
            <person name="Banfield J.F."/>
        </authorList>
    </citation>
    <scope>NUCLEOTIDE SEQUENCE [LARGE SCALE GENOMIC DNA]</scope>
</reference>
<dbReference type="PANTHER" id="PTHR22916:SF64">
    <property type="entry name" value="TRANSFERASE, PUTATIVE-RELATED"/>
    <property type="match status" value="1"/>
</dbReference>
<feature type="domain" description="Glycosyltransferase 2-like" evidence="1">
    <location>
        <begin position="11"/>
        <end position="125"/>
    </location>
</feature>
<evidence type="ECO:0000313" key="2">
    <source>
        <dbReference type="EMBL" id="KKQ37522.1"/>
    </source>
</evidence>
<dbReference type="Gene3D" id="3.90.550.10">
    <property type="entry name" value="Spore Coat Polysaccharide Biosynthesis Protein SpsA, Chain A"/>
    <property type="match status" value="1"/>
</dbReference>
<dbReference type="CDD" id="cd00761">
    <property type="entry name" value="Glyco_tranf_GTA_type"/>
    <property type="match status" value="1"/>
</dbReference>
<accession>A0A0G0H5V7</accession>
<dbReference type="AlphaFoldDB" id="A0A0G0H5V7"/>
<sequence>MKKKQSNELVSVIIPTYNSQELIADCLESLKKQTYKHIEIIVVDSFSSDETPKIAKKYAKVYSYGRDPKQKNIFAVPHQRNYGMNKGRGAFLYYIDSDMRLRQNVIETCVDLIKKEQADGVIIPEEARGEGFWARCRSLEKACYNASPQSYTDSARFIKREVWHKLGGLDASLGGGDDWD</sequence>
<evidence type="ECO:0000259" key="1">
    <source>
        <dbReference type="Pfam" id="PF00535"/>
    </source>
</evidence>
<dbReference type="InterPro" id="IPR029044">
    <property type="entry name" value="Nucleotide-diphossugar_trans"/>
</dbReference>
<proteinExistence type="predicted"/>